<dbReference type="OrthoDB" id="459145at2"/>
<accession>A0A1E5QIK2</accession>
<evidence type="ECO:0000313" key="1">
    <source>
        <dbReference type="EMBL" id="OEJ74424.1"/>
    </source>
</evidence>
<dbReference type="PANTHER" id="PTHR14136">
    <property type="entry name" value="BTB_POZ DOMAIN-CONTAINING PROTEIN KCTD9"/>
    <property type="match status" value="1"/>
</dbReference>
<dbReference type="InterPro" id="IPR051082">
    <property type="entry name" value="Pentapeptide-BTB/POZ_domain"/>
</dbReference>
<proteinExistence type="predicted"/>
<dbReference type="PANTHER" id="PTHR14136:SF17">
    <property type="entry name" value="BTB_POZ DOMAIN-CONTAINING PROTEIN KCTD9"/>
    <property type="match status" value="1"/>
</dbReference>
<name>A0A1E5QIK2_9CYAN</name>
<dbReference type="SUPFAM" id="SSF141571">
    <property type="entry name" value="Pentapeptide repeat-like"/>
    <property type="match status" value="1"/>
</dbReference>
<evidence type="ECO:0008006" key="2">
    <source>
        <dbReference type="Google" id="ProtNLM"/>
    </source>
</evidence>
<gene>
    <name evidence="1" type="ORF">BH720_14465</name>
</gene>
<organism evidence="1">
    <name type="scientific">Desertifilum tharense IPPAS B-1220</name>
    <dbReference type="NCBI Taxonomy" id="1781255"/>
    <lineage>
        <taxon>Bacteria</taxon>
        <taxon>Bacillati</taxon>
        <taxon>Cyanobacteriota</taxon>
        <taxon>Cyanophyceae</taxon>
        <taxon>Desertifilales</taxon>
        <taxon>Desertifilaceae</taxon>
        <taxon>Desertifilum</taxon>
    </lineage>
</organism>
<sequence>MASVKSVAITTLMTGIGVVGAWHAPIFVTQRQVQQLLETKACPGCNLRGANLAKANLGGANLAGADLANANLSQANLGGANLENANLAAANLEGAHLGCTSLSFNLDTTPERATLNFDVKEGDRSITSHHNQVSFRLNAEGDRAVMRLNIGCAKLVGANLQGATLPDGSLYSK</sequence>
<dbReference type="Gene3D" id="2.160.20.80">
    <property type="entry name" value="E3 ubiquitin-protein ligase SopA"/>
    <property type="match status" value="1"/>
</dbReference>
<dbReference type="Pfam" id="PF00805">
    <property type="entry name" value="Pentapeptide"/>
    <property type="match status" value="1"/>
</dbReference>
<comment type="caution">
    <text evidence="1">The sequence shown here is derived from an EMBL/GenBank/DDBJ whole genome shotgun (WGS) entry which is preliminary data.</text>
</comment>
<reference evidence="1" key="1">
    <citation type="submission" date="2016-09" db="EMBL/GenBank/DDBJ databases">
        <title>Draft genome of thermotolerant cyanobacterium Desertifilum sp. strain IPPAS B-1220.</title>
        <authorList>
            <person name="Sinetova M.A."/>
            <person name="Bolakhan K."/>
            <person name="Zayadan B.K."/>
            <person name="Mironov K.S."/>
            <person name="Ustinova V."/>
            <person name="Kupriyanova E.V."/>
            <person name="Sidorov R.A."/>
            <person name="Skrypnik A.N."/>
            <person name="Gogoleva N.E."/>
            <person name="Gogolev Y.V."/>
            <person name="Los D.A."/>
        </authorList>
    </citation>
    <scope>NUCLEOTIDE SEQUENCE [LARGE SCALE GENOMIC DNA]</scope>
    <source>
        <strain evidence="1">IPPAS B-1220</strain>
    </source>
</reference>
<dbReference type="STRING" id="1781255.BH720_14465"/>
<dbReference type="InterPro" id="IPR001646">
    <property type="entry name" value="5peptide_repeat"/>
</dbReference>
<protein>
    <recommendedName>
        <fullName evidence="2">Low-complexity protein</fullName>
    </recommendedName>
</protein>
<dbReference type="AlphaFoldDB" id="A0A1E5QIK2"/>
<dbReference type="EMBL" id="MJGC01000066">
    <property type="protein sequence ID" value="OEJ74424.1"/>
    <property type="molecule type" value="Genomic_DNA"/>
</dbReference>
<dbReference type="RefSeq" id="WP_069967922.1">
    <property type="nucleotide sequence ID" value="NZ_CM124774.1"/>
</dbReference>